<sequence>MAKGLVFKSKKAEEVFRIVQSMPPLTDEDARKMVESIERVTGRRHPLRKVRRKNEAAEAPSS</sequence>
<keyword evidence="2" id="KW-1185">Reference proteome</keyword>
<dbReference type="Proteomes" id="UP000058660">
    <property type="component" value="Chromosome"/>
</dbReference>
<dbReference type="RefSeq" id="WP_003045443.1">
    <property type="nucleotide sequence ID" value="NZ_CP010822.1"/>
</dbReference>
<organism evidence="1 2">
    <name type="scientific">Thermus aquaticus (strain ATCC BAA-2747 / Y51MC23)</name>
    <dbReference type="NCBI Taxonomy" id="498848"/>
    <lineage>
        <taxon>Bacteria</taxon>
        <taxon>Thermotogati</taxon>
        <taxon>Deinococcota</taxon>
        <taxon>Deinococci</taxon>
        <taxon>Thermales</taxon>
        <taxon>Thermaceae</taxon>
        <taxon>Thermus</taxon>
    </lineage>
</organism>
<gene>
    <name evidence="1" type="ORF">TO73_0976</name>
</gene>
<evidence type="ECO:0000313" key="1">
    <source>
        <dbReference type="EMBL" id="ALJ90824.1"/>
    </source>
</evidence>
<evidence type="ECO:0000313" key="2">
    <source>
        <dbReference type="Proteomes" id="UP000058660"/>
    </source>
</evidence>
<dbReference type="EMBL" id="CP010822">
    <property type="protein sequence ID" value="ALJ90824.1"/>
    <property type="molecule type" value="Genomic_DNA"/>
</dbReference>
<accession>A0ABN4II69</accession>
<name>A0ABN4II69_THEA5</name>
<reference evidence="2" key="1">
    <citation type="journal article" date="2015" name="PLoS ONE">
        <title>Complete Genome Sequence of Thermus aquaticus Y51MC23.</title>
        <authorList>
            <person name="Brumm P.J."/>
            <person name="Monsma S."/>
            <person name="Keough B."/>
            <person name="Jasinovica S."/>
            <person name="Ferguson E."/>
            <person name="Schoenfeld T."/>
            <person name="Lodes M."/>
            <person name="Mead D.A."/>
        </authorList>
    </citation>
    <scope>NUCLEOTIDE SEQUENCE [LARGE SCALE GENOMIC DNA]</scope>
    <source>
        <strain evidence="2">BAA-2747 / Y51MC23</strain>
    </source>
</reference>
<proteinExistence type="predicted"/>
<protein>
    <submittedName>
        <fullName evidence="1">Uncharacterized protein</fullName>
    </submittedName>
</protein>